<dbReference type="Proteomes" id="UP000595038">
    <property type="component" value="Chromosome"/>
</dbReference>
<evidence type="ECO:0000313" key="2">
    <source>
        <dbReference type="Proteomes" id="UP000595038"/>
    </source>
</evidence>
<protein>
    <recommendedName>
        <fullName evidence="3">Phage related protein</fullName>
    </recommendedName>
</protein>
<accession>A0AB37GIS1</accession>
<dbReference type="EMBL" id="CP065647">
    <property type="protein sequence ID" value="QPR71875.1"/>
    <property type="molecule type" value="Genomic_DNA"/>
</dbReference>
<gene>
    <name evidence="1" type="ORF">I6G80_18925</name>
</gene>
<proteinExistence type="predicted"/>
<organism evidence="1 2">
    <name type="scientific">Bacillus licheniformis</name>
    <dbReference type="NCBI Taxonomy" id="1402"/>
    <lineage>
        <taxon>Bacteria</taxon>
        <taxon>Bacillati</taxon>
        <taxon>Bacillota</taxon>
        <taxon>Bacilli</taxon>
        <taxon>Bacillales</taxon>
        <taxon>Bacillaceae</taxon>
        <taxon>Bacillus</taxon>
    </lineage>
</organism>
<evidence type="ECO:0000313" key="1">
    <source>
        <dbReference type="EMBL" id="QPR71875.1"/>
    </source>
</evidence>
<name>A0AB37GIS1_BACLI</name>
<sequence>MCGKITVKLTAGDEYDEQLDQLRQAFFALSDGPEQEEWRLALVVGRTVSEAKTIWKRVKTNYPSYKYTQFVSRNPYVLDGINPEYVALFMLPGCADNPIVNDPMFRWVIDNAYEVTYVEEGDGV</sequence>
<dbReference type="RefSeq" id="WP_026699321.1">
    <property type="nucleotide sequence ID" value="NZ_CP065647.1"/>
</dbReference>
<reference evidence="1 2" key="1">
    <citation type="submission" date="2020-12" db="EMBL/GenBank/DDBJ databases">
        <title>FDA dAtabase for Regulatory Grade micrObial Sequences (FDA-ARGOS): Supporting development and validation of Infectious Disease Dx tests.</title>
        <authorList>
            <person name="Nelson B."/>
            <person name="Plummer A."/>
            <person name="Tallon L."/>
            <person name="Sadzewicz L."/>
            <person name="Zhao X."/>
            <person name="Boylan J."/>
            <person name="Ott S."/>
            <person name="Bowen H."/>
            <person name="Vavikolanu K."/>
            <person name="Mehta A."/>
            <person name="Aluvathingal J."/>
            <person name="Nadendla S."/>
            <person name="Myers T."/>
            <person name="Yan Y."/>
            <person name="Sichtig H."/>
        </authorList>
    </citation>
    <scope>NUCLEOTIDE SEQUENCE [LARGE SCALE GENOMIC DNA]</scope>
    <source>
        <strain evidence="1 2">FDAARGOS_923</strain>
    </source>
</reference>
<evidence type="ECO:0008006" key="3">
    <source>
        <dbReference type="Google" id="ProtNLM"/>
    </source>
</evidence>
<dbReference type="AlphaFoldDB" id="A0AB37GIS1"/>